<dbReference type="InterPro" id="IPR002885">
    <property type="entry name" value="PPR_rpt"/>
</dbReference>
<evidence type="ECO:0000256" key="2">
    <source>
        <dbReference type="ARBA" id="ARBA00022737"/>
    </source>
</evidence>
<sequence>MSSSFAVQCSLLPSRALHHPDQTPFAKASNFAQIPSWVSLKSTGPSIETRQTELGQVENVHLVSLSKQGKLREARQFLEQMNEAGVSVSPQSYKCLFEMCGLKGSLLDGKSVHRWLRRTVKNPPEFLENDALQMYCECGSLSDAQKVFDEMPERNLVSWVIIISAYAQKGILKRAISMFSKMLESGIRPNASIFTSVLSSLTEDSLLELGKQIHSYVIRSEMSSNVSVETGIANMYVKCGWLEGARLVFDRMEERNAVVWTGLMVGYTEDEKPEEILELFAEMVRKSVEVDDFVFSIVLKACAGLQDLNMGRQIHGYSVKLGLDSDVSVGTPLVDFYAKCAKFESACRAFERIHEPNDVSWSAIISGYCQCGKFEECVKIFQSLITKDVTLNSFVYTSIFQACSAIVDINLGTQVHADAIKRGLIAFLHGASALITMYSKCGRLDCAYRAFESIDKPDAVAWTAIICGYAYHGNASEALTLFNRMQDSGVKPNSVTFIAVLTACSHSGLVTDGKQFLESMSSVYHVEPTIDHYDCMIDIYSRAGQLQEALDLIKSMPFEPDAMSWKSLLGGCWIHRNLELGKLAAENLLQLDPEDTASYIIMFNLYASSGKWEEAAVYRRMMAERNLRKEIGCSWITVKGEKHRFVVGDQHHSQIEQIYTKLKELSISFRDAEDSLLTEEDVLSGFPERKEQLLDHSERLAIAFGVISIPGDAPIVVFKNIRACKDCHEFAKHVSVVTGRAIVVRDSNRFHHFEFGEWTSWTQLELLDFGIFKFDSGKSTFLKSFKFMDVGETKCSYGKPPWIFRGSALYQLHLVKAATVRACIPKEFRLVEAFGYTLGGFFLAKYDDSPVGIFDELVVIAGLVWSPPTSCAYVSSILSLFVISRRACNLWERDFWAAKVLVNSDEACDHGRKEVGLPSQVARFSKRITAVSRQPKSKNIGFLSVIGSSAAFCDPKDCMEVQVTEIKASSVKDSFNFNLTTFVPESNGGWRGPAIKLSLPSFSGGTEYYPNLLKYSCRIECRVRAVHPAKVSGPSPMPKTETRQSSEIHTSSTKNHATEELGDNGKNLCEAVMLSKPVLALEFSCMKMQVEAPVVVSNCRNSLATS</sequence>
<evidence type="ECO:0000256" key="1">
    <source>
        <dbReference type="ARBA" id="ARBA00006643"/>
    </source>
</evidence>
<dbReference type="InterPro" id="IPR023375">
    <property type="entry name" value="ADC_dom_sf"/>
</dbReference>
<dbReference type="NCBIfam" id="TIGR00756">
    <property type="entry name" value="PPR"/>
    <property type="match status" value="5"/>
</dbReference>
<dbReference type="GO" id="GO:0008270">
    <property type="term" value="F:zinc ion binding"/>
    <property type="evidence" value="ECO:0007669"/>
    <property type="project" value="InterPro"/>
</dbReference>
<dbReference type="PANTHER" id="PTHR47926:SF378">
    <property type="entry name" value="PENTATRICOPEPTIDE REPEAT (PPR) SUPERFAMILY PROTEIN"/>
    <property type="match status" value="1"/>
</dbReference>
<feature type="repeat" description="PPR" evidence="3">
    <location>
        <begin position="357"/>
        <end position="391"/>
    </location>
</feature>
<dbReference type="PROSITE" id="PS51375">
    <property type="entry name" value="PPR"/>
    <property type="match status" value="5"/>
</dbReference>
<dbReference type="FunFam" id="1.25.40.10:FF:000227">
    <property type="entry name" value="Pentatricopeptide repeat-containing protein At3g13880"/>
    <property type="match status" value="1"/>
</dbReference>
<keyword evidence="7" id="KW-1185">Reference proteome</keyword>
<dbReference type="FunFam" id="1.25.40.10:FF:000031">
    <property type="entry name" value="Pentatricopeptide repeat-containing protein mitochondrial"/>
    <property type="match status" value="1"/>
</dbReference>
<keyword evidence="2" id="KW-0677">Repeat</keyword>
<dbReference type="Gene3D" id="2.40.400.10">
    <property type="entry name" value="Acetoacetate decarboxylase-like"/>
    <property type="match status" value="1"/>
</dbReference>
<dbReference type="PANTHER" id="PTHR47926">
    <property type="entry name" value="PENTATRICOPEPTIDE REPEAT-CONTAINING PROTEIN"/>
    <property type="match status" value="1"/>
</dbReference>
<evidence type="ECO:0000256" key="4">
    <source>
        <dbReference type="SAM" id="MobiDB-lite"/>
    </source>
</evidence>
<accession>A0A498ID37</accession>
<feature type="repeat" description="PPR" evidence="3">
    <location>
        <begin position="595"/>
        <end position="629"/>
    </location>
</feature>
<evidence type="ECO:0000259" key="5">
    <source>
        <dbReference type="Pfam" id="PF14432"/>
    </source>
</evidence>
<feature type="repeat" description="PPR" evidence="3">
    <location>
        <begin position="155"/>
        <end position="189"/>
    </location>
</feature>
<dbReference type="Pfam" id="PF01535">
    <property type="entry name" value="PPR"/>
    <property type="match status" value="4"/>
</dbReference>
<dbReference type="Gene3D" id="1.25.40.10">
    <property type="entry name" value="Tetratricopeptide repeat domain"/>
    <property type="match status" value="4"/>
</dbReference>
<dbReference type="AlphaFoldDB" id="A0A498ID37"/>
<feature type="repeat" description="PPR" evidence="3">
    <location>
        <begin position="458"/>
        <end position="492"/>
    </location>
</feature>
<dbReference type="InterPro" id="IPR046848">
    <property type="entry name" value="E_motif"/>
</dbReference>
<dbReference type="InterPro" id="IPR011990">
    <property type="entry name" value="TPR-like_helical_dom_sf"/>
</dbReference>
<protein>
    <recommendedName>
        <fullName evidence="5">DYW domain-containing protein</fullName>
    </recommendedName>
</protein>
<dbReference type="FunFam" id="1.25.40.10:FF:000366">
    <property type="entry name" value="Pentatricopeptide (PPR) repeat-containing protein"/>
    <property type="match status" value="1"/>
</dbReference>
<dbReference type="EMBL" id="RDQH01000339">
    <property type="protein sequence ID" value="RXH79965.1"/>
    <property type="molecule type" value="Genomic_DNA"/>
</dbReference>
<dbReference type="InterPro" id="IPR032867">
    <property type="entry name" value="DYW_dom"/>
</dbReference>
<reference evidence="6 7" key="1">
    <citation type="submission" date="2018-10" db="EMBL/GenBank/DDBJ databases">
        <title>A high-quality apple genome assembly.</title>
        <authorList>
            <person name="Hu J."/>
        </authorList>
    </citation>
    <scope>NUCLEOTIDE SEQUENCE [LARGE SCALE GENOMIC DNA]</scope>
    <source>
        <strain evidence="7">cv. HFTH1</strain>
        <tissue evidence="6">Young leaf</tissue>
    </source>
</reference>
<dbReference type="Pfam" id="PF20431">
    <property type="entry name" value="E_motif"/>
    <property type="match status" value="1"/>
</dbReference>
<gene>
    <name evidence="6" type="ORF">DVH24_041112</name>
</gene>
<dbReference type="SUPFAM" id="SSF160104">
    <property type="entry name" value="Acetoacetate decarboxylase-like"/>
    <property type="match status" value="1"/>
</dbReference>
<organism evidence="6 7">
    <name type="scientific">Malus domestica</name>
    <name type="common">Apple</name>
    <name type="synonym">Pyrus malus</name>
    <dbReference type="NCBI Taxonomy" id="3750"/>
    <lineage>
        <taxon>Eukaryota</taxon>
        <taxon>Viridiplantae</taxon>
        <taxon>Streptophyta</taxon>
        <taxon>Embryophyta</taxon>
        <taxon>Tracheophyta</taxon>
        <taxon>Spermatophyta</taxon>
        <taxon>Magnoliopsida</taxon>
        <taxon>eudicotyledons</taxon>
        <taxon>Gunneridae</taxon>
        <taxon>Pentapetalae</taxon>
        <taxon>rosids</taxon>
        <taxon>fabids</taxon>
        <taxon>Rosales</taxon>
        <taxon>Rosaceae</taxon>
        <taxon>Amygdaloideae</taxon>
        <taxon>Maleae</taxon>
        <taxon>Malus</taxon>
    </lineage>
</organism>
<name>A0A498ID37_MALDO</name>
<dbReference type="InterPro" id="IPR046960">
    <property type="entry name" value="PPR_At4g14850-like_plant"/>
</dbReference>
<comment type="similarity">
    <text evidence="1">Belongs to the PPR family. PCMP-H subfamily.</text>
</comment>
<dbReference type="GO" id="GO:0009451">
    <property type="term" value="P:RNA modification"/>
    <property type="evidence" value="ECO:0007669"/>
    <property type="project" value="InterPro"/>
</dbReference>
<proteinExistence type="inferred from homology"/>
<feature type="domain" description="DYW" evidence="5">
    <location>
        <begin position="688"/>
        <end position="757"/>
    </location>
</feature>
<dbReference type="Proteomes" id="UP000290289">
    <property type="component" value="Chromosome 13"/>
</dbReference>
<evidence type="ECO:0000313" key="6">
    <source>
        <dbReference type="EMBL" id="RXH79965.1"/>
    </source>
</evidence>
<feature type="region of interest" description="Disordered" evidence="4">
    <location>
        <begin position="1030"/>
        <end position="1061"/>
    </location>
</feature>
<dbReference type="GO" id="GO:0003723">
    <property type="term" value="F:RNA binding"/>
    <property type="evidence" value="ECO:0007669"/>
    <property type="project" value="InterPro"/>
</dbReference>
<dbReference type="FunFam" id="1.25.40.10:FF:000380">
    <property type="entry name" value="Pentatricopeptide repeat-containing protein, chloroplastic"/>
    <property type="match status" value="1"/>
</dbReference>
<comment type="caution">
    <text evidence="6">The sequence shown here is derived from an EMBL/GenBank/DDBJ whole genome shotgun (WGS) entry which is preliminary data.</text>
</comment>
<dbReference type="Pfam" id="PF13041">
    <property type="entry name" value="PPR_2"/>
    <property type="match status" value="3"/>
</dbReference>
<dbReference type="FunFam" id="1.25.40.10:FF:000309">
    <property type="entry name" value="Pentatricopeptide repeat-containing protein, chloroplastic"/>
    <property type="match status" value="1"/>
</dbReference>
<dbReference type="Pfam" id="PF14432">
    <property type="entry name" value="DYW_deaminase"/>
    <property type="match status" value="1"/>
</dbReference>
<evidence type="ECO:0000313" key="7">
    <source>
        <dbReference type="Proteomes" id="UP000290289"/>
    </source>
</evidence>
<evidence type="ECO:0000256" key="3">
    <source>
        <dbReference type="PROSITE-ProRule" id="PRU00708"/>
    </source>
</evidence>
<feature type="repeat" description="PPR" evidence="3">
    <location>
        <begin position="256"/>
        <end position="290"/>
    </location>
</feature>